<proteinExistence type="predicted"/>
<keyword evidence="1" id="KW-1133">Transmembrane helix</keyword>
<evidence type="ECO:0000256" key="1">
    <source>
        <dbReference type="SAM" id="Phobius"/>
    </source>
</evidence>
<keyword evidence="1" id="KW-0472">Membrane</keyword>
<dbReference type="Proteomes" id="UP001519363">
    <property type="component" value="Unassembled WGS sequence"/>
</dbReference>
<accession>A0ABS5AN19</accession>
<evidence type="ECO:0000313" key="3">
    <source>
        <dbReference type="Proteomes" id="UP001519363"/>
    </source>
</evidence>
<feature type="transmembrane region" description="Helical" evidence="1">
    <location>
        <begin position="220"/>
        <end position="239"/>
    </location>
</feature>
<keyword evidence="1" id="KW-0812">Transmembrane</keyword>
<protein>
    <submittedName>
        <fullName evidence="2">Uncharacterized protein</fullName>
    </submittedName>
</protein>
<evidence type="ECO:0000313" key="2">
    <source>
        <dbReference type="EMBL" id="MBP2477961.1"/>
    </source>
</evidence>
<dbReference type="RefSeq" id="WP_086788758.1">
    <property type="nucleotide sequence ID" value="NZ_JAGIOO010000001.1"/>
</dbReference>
<keyword evidence="3" id="KW-1185">Reference proteome</keyword>
<sequence length="296" mass="30938">MDSGEAVRDGLRRLVRVLPPDYLRDYGEDLVSTLADAVDETGVLPLRERLAVWWLAVRLRLVTPVSTAAGAALLMALVAVHAGGALARVAWALGFGLVVPDDVPLSADLPAVWRRMVVEDIGFGIAWGLVLVGLWRGWRYAAGAAAVLAVVPLLVSVLMSGFFPTAPGLLRLATGVVALAAGRSRLAVPGTPWAWGAAVIGAAAAYALTAFNGLYPGYNLPWWLVWGVAAVALGVAAWLPRWALLAGTWAGALTSVVFGLAAVTAYGPPAWQEALAGLVVALVLGALAWNGRMLRV</sequence>
<name>A0ABS5AN19_9PSEU</name>
<feature type="transmembrane region" description="Helical" evidence="1">
    <location>
        <begin position="246"/>
        <end position="268"/>
    </location>
</feature>
<dbReference type="EMBL" id="JAGIOO010000001">
    <property type="protein sequence ID" value="MBP2477961.1"/>
    <property type="molecule type" value="Genomic_DNA"/>
</dbReference>
<reference evidence="2 3" key="1">
    <citation type="submission" date="2021-03" db="EMBL/GenBank/DDBJ databases">
        <title>Sequencing the genomes of 1000 actinobacteria strains.</title>
        <authorList>
            <person name="Klenk H.-P."/>
        </authorList>
    </citation>
    <scope>NUCLEOTIDE SEQUENCE [LARGE SCALE GENOMIC DNA]</scope>
    <source>
        <strain evidence="2 3">DSM 44580</strain>
    </source>
</reference>
<comment type="caution">
    <text evidence="2">The sequence shown here is derived from an EMBL/GenBank/DDBJ whole genome shotgun (WGS) entry which is preliminary data.</text>
</comment>
<feature type="transmembrane region" description="Helical" evidence="1">
    <location>
        <begin position="113"/>
        <end position="135"/>
    </location>
</feature>
<feature type="transmembrane region" description="Helical" evidence="1">
    <location>
        <begin position="142"/>
        <end position="163"/>
    </location>
</feature>
<feature type="transmembrane region" description="Helical" evidence="1">
    <location>
        <begin position="68"/>
        <end position="93"/>
    </location>
</feature>
<organism evidence="2 3">
    <name type="scientific">Crossiella equi</name>
    <dbReference type="NCBI Taxonomy" id="130796"/>
    <lineage>
        <taxon>Bacteria</taxon>
        <taxon>Bacillati</taxon>
        <taxon>Actinomycetota</taxon>
        <taxon>Actinomycetes</taxon>
        <taxon>Pseudonocardiales</taxon>
        <taxon>Pseudonocardiaceae</taxon>
        <taxon>Crossiella</taxon>
    </lineage>
</organism>
<gene>
    <name evidence="2" type="ORF">JOF53_006833</name>
</gene>
<feature type="transmembrane region" description="Helical" evidence="1">
    <location>
        <begin position="274"/>
        <end position="291"/>
    </location>
</feature>
<feature type="transmembrane region" description="Helical" evidence="1">
    <location>
        <begin position="193"/>
        <end position="214"/>
    </location>
</feature>